<evidence type="ECO:0008006" key="2">
    <source>
        <dbReference type="Google" id="ProtNLM"/>
    </source>
</evidence>
<organism evidence="1">
    <name type="scientific">marine sediment metagenome</name>
    <dbReference type="NCBI Taxonomy" id="412755"/>
    <lineage>
        <taxon>unclassified sequences</taxon>
        <taxon>metagenomes</taxon>
        <taxon>ecological metagenomes</taxon>
    </lineage>
</organism>
<name>X1I1A9_9ZZZZ</name>
<feature type="non-terminal residue" evidence="1">
    <location>
        <position position="1"/>
    </location>
</feature>
<protein>
    <recommendedName>
        <fullName evidence="2">Helicase ATP-binding domain-containing protein</fullName>
    </recommendedName>
</protein>
<accession>X1I1A9</accession>
<dbReference type="AlphaFoldDB" id="X1I1A9"/>
<proteinExistence type="predicted"/>
<sequence>NKPLIIIDEFHTFRTKEETMFDDEGIATDIKPRTNKHVYVQMRRLMQLTTGIKIGLSATLMPDKPIELVSVTSLFLPEDKQLSLDGFRSNFEGGTDELTKYLE</sequence>
<feature type="non-terminal residue" evidence="1">
    <location>
        <position position="103"/>
    </location>
</feature>
<reference evidence="1" key="1">
    <citation type="journal article" date="2014" name="Front. Microbiol.">
        <title>High frequency of phylogenetically diverse reductive dehalogenase-homologous genes in deep subseafloor sedimentary metagenomes.</title>
        <authorList>
            <person name="Kawai M."/>
            <person name="Futagami T."/>
            <person name="Toyoda A."/>
            <person name="Takaki Y."/>
            <person name="Nishi S."/>
            <person name="Hori S."/>
            <person name="Arai W."/>
            <person name="Tsubouchi T."/>
            <person name="Morono Y."/>
            <person name="Uchiyama I."/>
            <person name="Ito T."/>
            <person name="Fujiyama A."/>
            <person name="Inagaki F."/>
            <person name="Takami H."/>
        </authorList>
    </citation>
    <scope>NUCLEOTIDE SEQUENCE</scope>
    <source>
        <strain evidence="1">Expedition CK06-06</strain>
    </source>
</reference>
<comment type="caution">
    <text evidence="1">The sequence shown here is derived from an EMBL/GenBank/DDBJ whole genome shotgun (WGS) entry which is preliminary data.</text>
</comment>
<dbReference type="EMBL" id="BARU01015388">
    <property type="protein sequence ID" value="GAH51348.1"/>
    <property type="molecule type" value="Genomic_DNA"/>
</dbReference>
<evidence type="ECO:0000313" key="1">
    <source>
        <dbReference type="EMBL" id="GAH51348.1"/>
    </source>
</evidence>
<gene>
    <name evidence="1" type="ORF">S03H2_26490</name>
</gene>